<evidence type="ECO:0000313" key="2">
    <source>
        <dbReference type="EMBL" id="MBB5804807.1"/>
    </source>
</evidence>
<proteinExistence type="predicted"/>
<dbReference type="EMBL" id="JACHMO010000001">
    <property type="protein sequence ID" value="MBB5804807.1"/>
    <property type="molecule type" value="Genomic_DNA"/>
</dbReference>
<feature type="region of interest" description="Disordered" evidence="1">
    <location>
        <begin position="1"/>
        <end position="44"/>
    </location>
</feature>
<reference evidence="2 3" key="1">
    <citation type="submission" date="2020-08" db="EMBL/GenBank/DDBJ databases">
        <title>Sequencing the genomes of 1000 actinobacteria strains.</title>
        <authorList>
            <person name="Klenk H.-P."/>
        </authorList>
    </citation>
    <scope>NUCLEOTIDE SEQUENCE [LARGE SCALE GENOMIC DNA]</scope>
    <source>
        <strain evidence="2 3">DSM 45486</strain>
    </source>
</reference>
<feature type="compositionally biased region" description="Basic residues" evidence="1">
    <location>
        <begin position="28"/>
        <end position="38"/>
    </location>
</feature>
<evidence type="ECO:0000313" key="3">
    <source>
        <dbReference type="Proteomes" id="UP000552097"/>
    </source>
</evidence>
<evidence type="ECO:0000256" key="1">
    <source>
        <dbReference type="SAM" id="MobiDB-lite"/>
    </source>
</evidence>
<protein>
    <submittedName>
        <fullName evidence="2">Uncharacterized protein</fullName>
    </submittedName>
</protein>
<dbReference type="Proteomes" id="UP000552097">
    <property type="component" value="Unassembled WGS sequence"/>
</dbReference>
<keyword evidence="3" id="KW-1185">Reference proteome</keyword>
<dbReference type="AlphaFoldDB" id="A0A7W9M2C7"/>
<organism evidence="2 3">
    <name type="scientific">Saccharothrix ecbatanensis</name>
    <dbReference type="NCBI Taxonomy" id="1105145"/>
    <lineage>
        <taxon>Bacteria</taxon>
        <taxon>Bacillati</taxon>
        <taxon>Actinomycetota</taxon>
        <taxon>Actinomycetes</taxon>
        <taxon>Pseudonocardiales</taxon>
        <taxon>Pseudonocardiaceae</taxon>
        <taxon>Saccharothrix</taxon>
    </lineage>
</organism>
<comment type="caution">
    <text evidence="2">The sequence shown here is derived from an EMBL/GenBank/DDBJ whole genome shotgun (WGS) entry which is preliminary data.</text>
</comment>
<sequence length="86" mass="9628">MTGLRTTSRVTTVGTRGAVIGPRGSRTGSRRPTARRSPRTPLPTTLWLTQPRLTQLSSTRLRSRRCRSLLTTRPTPTRTMLRLTAK</sequence>
<gene>
    <name evidence="2" type="ORF">F4560_004575</name>
</gene>
<feature type="compositionally biased region" description="Low complexity" evidence="1">
    <location>
        <begin position="1"/>
        <end position="27"/>
    </location>
</feature>
<accession>A0A7W9M2C7</accession>
<name>A0A7W9M2C7_9PSEU</name>